<reference evidence="2" key="1">
    <citation type="submission" date="2020-02" db="EMBL/GenBank/DDBJ databases">
        <authorList>
            <person name="Meier V. D."/>
        </authorList>
    </citation>
    <scope>NUCLEOTIDE SEQUENCE</scope>
    <source>
        <strain evidence="2">AVDCRST_MAG96</strain>
    </source>
</reference>
<proteinExistence type="predicted"/>
<protein>
    <recommendedName>
        <fullName evidence="1">TfoX N-terminal domain-containing protein</fullName>
    </recommendedName>
</protein>
<organism evidence="2">
    <name type="scientific">uncultured Segetibacter sp</name>
    <dbReference type="NCBI Taxonomy" id="481133"/>
    <lineage>
        <taxon>Bacteria</taxon>
        <taxon>Pseudomonadati</taxon>
        <taxon>Bacteroidota</taxon>
        <taxon>Chitinophagia</taxon>
        <taxon>Chitinophagales</taxon>
        <taxon>Chitinophagaceae</taxon>
        <taxon>Segetibacter</taxon>
        <taxon>environmental samples</taxon>
    </lineage>
</organism>
<gene>
    <name evidence="2" type="ORF">AVDCRST_MAG96-3616</name>
</gene>
<evidence type="ECO:0000259" key="1">
    <source>
        <dbReference type="Pfam" id="PF04993"/>
    </source>
</evidence>
<dbReference type="EMBL" id="CADCVN010001414">
    <property type="protein sequence ID" value="CAA9531877.1"/>
    <property type="molecule type" value="Genomic_DNA"/>
</dbReference>
<accession>A0A6J4TUF7</accession>
<sequence>MAYDTKLADRIRDYLLMFPALKVEEKKMFRGLTFLVNDKMCVSVSGENLMCRFDPNLQEEVAEKSGFQTMMMKRKEYKGYCYVDPTGIKSKKDFEYWINLCLEYNERAKSSKKK</sequence>
<name>A0A6J4TUF7_9BACT</name>
<dbReference type="SUPFAM" id="SSF159894">
    <property type="entry name" value="YgaC/TfoX-N like"/>
    <property type="match status" value="1"/>
</dbReference>
<dbReference type="AlphaFoldDB" id="A0A6J4TUF7"/>
<evidence type="ECO:0000313" key="2">
    <source>
        <dbReference type="EMBL" id="CAA9531877.1"/>
    </source>
</evidence>
<dbReference type="InterPro" id="IPR007076">
    <property type="entry name" value="TfoX_N"/>
</dbReference>
<dbReference type="Pfam" id="PF04993">
    <property type="entry name" value="TfoX_N"/>
    <property type="match status" value="1"/>
</dbReference>
<feature type="domain" description="TfoX N-terminal" evidence="1">
    <location>
        <begin position="22"/>
        <end position="103"/>
    </location>
</feature>
<dbReference type="Gene3D" id="3.30.1460.30">
    <property type="entry name" value="YgaC/TfoX-N like chaperone"/>
    <property type="match status" value="1"/>
</dbReference>